<feature type="domain" description="Polysaccharide export protein N-terminal" evidence="2">
    <location>
        <begin position="30"/>
        <end position="103"/>
    </location>
</feature>
<keyword evidence="1" id="KW-0732">Signal</keyword>
<keyword evidence="5" id="KW-1185">Reference proteome</keyword>
<sequence>MLGFATHSGFALAQTAASIGSAKPALASLSTYQLAAGDVITIRVFGEDDLSREKVKLTDAGTIPYPVLGEIKALGLTIGEIEKTVTNGLSGKYLVNPRVSVTIEEYRPFYINGMVEKPGAYPFQPGLTVLKASSLAGGFKERASFSKISIIREGDSKAKPQKAEINTPINPGDTIFIEESFF</sequence>
<dbReference type="Gene3D" id="3.30.1950.10">
    <property type="entry name" value="wza like domain"/>
    <property type="match status" value="1"/>
</dbReference>
<evidence type="ECO:0000313" key="4">
    <source>
        <dbReference type="EMBL" id="QDL56761.1"/>
    </source>
</evidence>
<reference evidence="5" key="1">
    <citation type="submission" date="2019-02" db="EMBL/GenBank/DDBJ databases">
        <title>Complete genome sequence of Rhodoferax sp. Gr-4.</title>
        <authorList>
            <person name="Jin L."/>
        </authorList>
    </citation>
    <scope>NUCLEOTIDE SEQUENCE [LARGE SCALE GENOMIC DNA]</scope>
    <source>
        <strain evidence="5">Gr-4</strain>
    </source>
</reference>
<name>A0A515EVR0_9BURK</name>
<evidence type="ECO:0000313" key="5">
    <source>
        <dbReference type="Proteomes" id="UP000317365"/>
    </source>
</evidence>
<reference evidence="5" key="2">
    <citation type="journal article" date="2020" name="Int. J. Syst. Evol. Microbiol.">
        <title>Genomic insights into a novel species Rhodoferax aquaticus sp. nov., isolated from freshwater.</title>
        <authorList>
            <person name="Li T."/>
            <person name="Zhuo Y."/>
            <person name="Jin C.Z."/>
            <person name="Wu X."/>
            <person name="Ko S.R."/>
            <person name="Jin F.J."/>
            <person name="Ahn C.Y."/>
            <person name="Oh H.M."/>
            <person name="Lee H.G."/>
            <person name="Jin L."/>
        </authorList>
    </citation>
    <scope>NUCLEOTIDE SEQUENCE [LARGE SCALE GENOMIC DNA]</scope>
    <source>
        <strain evidence="5">Gr-4</strain>
    </source>
</reference>
<dbReference type="EMBL" id="CP036282">
    <property type="protein sequence ID" value="QDL56761.1"/>
    <property type="molecule type" value="Genomic_DNA"/>
</dbReference>
<accession>A0A515EVR0</accession>
<feature type="domain" description="Soluble ligand binding" evidence="3">
    <location>
        <begin position="109"/>
        <end position="155"/>
    </location>
</feature>
<dbReference type="Pfam" id="PF10531">
    <property type="entry name" value="SLBB"/>
    <property type="match status" value="1"/>
</dbReference>
<dbReference type="GO" id="GO:0015159">
    <property type="term" value="F:polysaccharide transmembrane transporter activity"/>
    <property type="evidence" value="ECO:0007669"/>
    <property type="project" value="InterPro"/>
</dbReference>
<evidence type="ECO:0000259" key="2">
    <source>
        <dbReference type="Pfam" id="PF02563"/>
    </source>
</evidence>
<dbReference type="AlphaFoldDB" id="A0A515EVR0"/>
<evidence type="ECO:0000259" key="3">
    <source>
        <dbReference type="Pfam" id="PF10531"/>
    </source>
</evidence>
<dbReference type="PANTHER" id="PTHR33619:SF3">
    <property type="entry name" value="POLYSACCHARIDE EXPORT PROTEIN GFCE-RELATED"/>
    <property type="match status" value="1"/>
</dbReference>
<dbReference type="InterPro" id="IPR019554">
    <property type="entry name" value="Soluble_ligand-bd"/>
</dbReference>
<dbReference type="Proteomes" id="UP000317365">
    <property type="component" value="Chromosome"/>
</dbReference>
<dbReference type="KEGG" id="rhg:EXZ61_10410"/>
<dbReference type="Gene3D" id="3.10.560.10">
    <property type="entry name" value="Outer membrane lipoprotein wza domain like"/>
    <property type="match status" value="1"/>
</dbReference>
<proteinExistence type="predicted"/>
<dbReference type="InterPro" id="IPR049712">
    <property type="entry name" value="Poly_export"/>
</dbReference>
<gene>
    <name evidence="4" type="ORF">EXZ61_10410</name>
</gene>
<dbReference type="Pfam" id="PF02563">
    <property type="entry name" value="Poly_export"/>
    <property type="match status" value="1"/>
</dbReference>
<protein>
    <submittedName>
        <fullName evidence="4">Polysaccharide export protein</fullName>
    </submittedName>
</protein>
<evidence type="ECO:0000256" key="1">
    <source>
        <dbReference type="ARBA" id="ARBA00022729"/>
    </source>
</evidence>
<organism evidence="4 5">
    <name type="scientific">Rhodoferax aquaticus</name>
    <dbReference type="NCBI Taxonomy" id="2527691"/>
    <lineage>
        <taxon>Bacteria</taxon>
        <taxon>Pseudomonadati</taxon>
        <taxon>Pseudomonadota</taxon>
        <taxon>Betaproteobacteria</taxon>
        <taxon>Burkholderiales</taxon>
        <taxon>Comamonadaceae</taxon>
        <taxon>Rhodoferax</taxon>
    </lineage>
</organism>
<dbReference type="PANTHER" id="PTHR33619">
    <property type="entry name" value="POLYSACCHARIDE EXPORT PROTEIN GFCE-RELATED"/>
    <property type="match status" value="1"/>
</dbReference>
<dbReference type="InterPro" id="IPR003715">
    <property type="entry name" value="Poly_export_N"/>
</dbReference>